<dbReference type="PANTHER" id="PTHR34220:SF7">
    <property type="entry name" value="SENSOR HISTIDINE KINASE YPDA"/>
    <property type="match status" value="1"/>
</dbReference>
<dbReference type="STRING" id="1121015.GCA_000420545_01743"/>
<sequence length="344" mass="37704">MAAALRRPWLPDFCSIPRIAAVIGIAELVVLIIAIAPTRAGHWNLEEFASASALAIWLSLTVAILYCKGAPLLNRLPTPLGVAAALSIPLLISGFVAWTLMQIDLGLGELYRVPGDSQWRFVASVTALSVLIAMLSLRYFYVRDQWQAQVNAQAQAEVDALQARIRPHFLFNSMNTIAALVRRDPVTAERAVEDLSELFRAALGAGQGEGTLAEEIHLAERYLAIEKLRLGERLKVDWQIDPAVPRDLRLPRLVLQPLLENAVLHGISRLPAGGEIRILMKVADRRLQMLVVNPTLAPNPREAGNGHAQESIAQRLAFHFGPAARMTTAYADGYYVSDIGLPLP</sequence>
<dbReference type="GO" id="GO:0016020">
    <property type="term" value="C:membrane"/>
    <property type="evidence" value="ECO:0007669"/>
    <property type="project" value="InterPro"/>
</dbReference>
<evidence type="ECO:0000313" key="3">
    <source>
        <dbReference type="EMBL" id="KFN44050.1"/>
    </source>
</evidence>
<evidence type="ECO:0000259" key="2">
    <source>
        <dbReference type="Pfam" id="PF06580"/>
    </source>
</evidence>
<keyword evidence="1" id="KW-0812">Transmembrane</keyword>
<keyword evidence="1" id="KW-1133">Transmembrane helix</keyword>
<dbReference type="InterPro" id="IPR050640">
    <property type="entry name" value="Bact_2-comp_sensor_kinase"/>
</dbReference>
<dbReference type="RefSeq" id="WP_022969364.1">
    <property type="nucleotide sequence ID" value="NZ_ATVD01000003.1"/>
</dbReference>
<dbReference type="Pfam" id="PF06580">
    <property type="entry name" value="His_kinase"/>
    <property type="match status" value="1"/>
</dbReference>
<feature type="transmembrane region" description="Helical" evidence="1">
    <location>
        <begin position="48"/>
        <end position="67"/>
    </location>
</feature>
<feature type="transmembrane region" description="Helical" evidence="1">
    <location>
        <begin position="121"/>
        <end position="141"/>
    </location>
</feature>
<dbReference type="InterPro" id="IPR010559">
    <property type="entry name" value="Sig_transdc_His_kin_internal"/>
</dbReference>
<proteinExistence type="predicted"/>
<comment type="caution">
    <text evidence="3">The sequence shown here is derived from an EMBL/GenBank/DDBJ whole genome shotgun (WGS) entry which is preliminary data.</text>
</comment>
<gene>
    <name evidence="3" type="ORF">N789_06445</name>
</gene>
<accession>A0A091BI66</accession>
<protein>
    <recommendedName>
        <fullName evidence="2">Signal transduction histidine kinase internal region domain-containing protein</fullName>
    </recommendedName>
</protein>
<feature type="transmembrane region" description="Helical" evidence="1">
    <location>
        <begin position="79"/>
        <end position="101"/>
    </location>
</feature>
<evidence type="ECO:0000256" key="1">
    <source>
        <dbReference type="SAM" id="Phobius"/>
    </source>
</evidence>
<dbReference type="AlphaFoldDB" id="A0A091BI66"/>
<dbReference type="InterPro" id="IPR036890">
    <property type="entry name" value="HATPase_C_sf"/>
</dbReference>
<dbReference type="OrthoDB" id="2514702at2"/>
<dbReference type="PATRIC" id="fig|1121015.4.peg.779"/>
<dbReference type="GO" id="GO:0000155">
    <property type="term" value="F:phosphorelay sensor kinase activity"/>
    <property type="evidence" value="ECO:0007669"/>
    <property type="project" value="InterPro"/>
</dbReference>
<reference evidence="3 4" key="1">
    <citation type="submission" date="2013-09" db="EMBL/GenBank/DDBJ databases">
        <title>Genome sequencing of Arenimonas oryziterrae.</title>
        <authorList>
            <person name="Chen F."/>
            <person name="Wang G."/>
        </authorList>
    </citation>
    <scope>NUCLEOTIDE SEQUENCE [LARGE SCALE GENOMIC DNA]</scope>
    <source>
        <strain evidence="3 4">YC6267</strain>
    </source>
</reference>
<feature type="transmembrane region" description="Helical" evidence="1">
    <location>
        <begin position="16"/>
        <end position="36"/>
    </location>
</feature>
<dbReference type="SUPFAM" id="SSF55874">
    <property type="entry name" value="ATPase domain of HSP90 chaperone/DNA topoisomerase II/histidine kinase"/>
    <property type="match status" value="1"/>
</dbReference>
<dbReference type="PANTHER" id="PTHR34220">
    <property type="entry name" value="SENSOR HISTIDINE KINASE YPDA"/>
    <property type="match status" value="1"/>
</dbReference>
<dbReference type="Proteomes" id="UP000029385">
    <property type="component" value="Unassembled WGS sequence"/>
</dbReference>
<dbReference type="EMBL" id="AVCI01000003">
    <property type="protein sequence ID" value="KFN44050.1"/>
    <property type="molecule type" value="Genomic_DNA"/>
</dbReference>
<name>A0A091BI66_9GAMM</name>
<keyword evidence="4" id="KW-1185">Reference proteome</keyword>
<evidence type="ECO:0000313" key="4">
    <source>
        <dbReference type="Proteomes" id="UP000029385"/>
    </source>
</evidence>
<keyword evidence="1" id="KW-0472">Membrane</keyword>
<feature type="domain" description="Signal transduction histidine kinase internal region" evidence="2">
    <location>
        <begin position="156"/>
        <end position="234"/>
    </location>
</feature>
<organism evidence="3 4">
    <name type="scientific">Arenimonas oryziterrae DSM 21050 = YC6267</name>
    <dbReference type="NCBI Taxonomy" id="1121015"/>
    <lineage>
        <taxon>Bacteria</taxon>
        <taxon>Pseudomonadati</taxon>
        <taxon>Pseudomonadota</taxon>
        <taxon>Gammaproteobacteria</taxon>
        <taxon>Lysobacterales</taxon>
        <taxon>Lysobacteraceae</taxon>
        <taxon>Arenimonas</taxon>
    </lineage>
</organism>
<dbReference type="eggNOG" id="COG2972">
    <property type="taxonomic scope" value="Bacteria"/>
</dbReference>